<dbReference type="Proteomes" id="UP000229498">
    <property type="component" value="Unassembled WGS sequence"/>
</dbReference>
<dbReference type="GO" id="GO:0048038">
    <property type="term" value="F:quinone binding"/>
    <property type="evidence" value="ECO:0007669"/>
    <property type="project" value="TreeGrafter"/>
</dbReference>
<dbReference type="PANTHER" id="PTHR42760:SF122">
    <property type="entry name" value="NAD(P)-BINDING PROTEIN"/>
    <property type="match status" value="1"/>
</dbReference>
<dbReference type="OrthoDB" id="9797020at2"/>
<reference evidence="2 3" key="1">
    <citation type="submission" date="2017-11" db="EMBL/GenBank/DDBJ databases">
        <title>Draft genome sequence of Rhizobiales bacterium SY3-13.</title>
        <authorList>
            <person name="Sun C."/>
        </authorList>
    </citation>
    <scope>NUCLEOTIDE SEQUENCE [LARGE SCALE GENOMIC DNA]</scope>
    <source>
        <strain evidence="2 3">SY3-13</strain>
    </source>
</reference>
<gene>
    <name evidence="2" type="ORF">CVT23_19430</name>
</gene>
<dbReference type="InterPro" id="IPR002347">
    <property type="entry name" value="SDR_fam"/>
</dbReference>
<dbReference type="Pfam" id="PF13561">
    <property type="entry name" value="adh_short_C2"/>
    <property type="match status" value="1"/>
</dbReference>
<dbReference type="FunFam" id="3.40.50.720:FF:000084">
    <property type="entry name" value="Short-chain dehydrogenase reductase"/>
    <property type="match status" value="1"/>
</dbReference>
<protein>
    <submittedName>
        <fullName evidence="2">3-oxoacyl-ACP reductase</fullName>
    </submittedName>
</protein>
<comment type="similarity">
    <text evidence="1">Belongs to the short-chain dehydrogenases/reductases (SDR) family.</text>
</comment>
<name>A0A2M9FWT9_9PROT</name>
<dbReference type="PANTHER" id="PTHR42760">
    <property type="entry name" value="SHORT-CHAIN DEHYDROGENASES/REDUCTASES FAMILY MEMBER"/>
    <property type="match status" value="1"/>
</dbReference>
<dbReference type="Gene3D" id="3.40.50.720">
    <property type="entry name" value="NAD(P)-binding Rossmann-like Domain"/>
    <property type="match status" value="1"/>
</dbReference>
<proteinExistence type="inferred from homology"/>
<keyword evidence="3" id="KW-1185">Reference proteome</keyword>
<evidence type="ECO:0000313" key="3">
    <source>
        <dbReference type="Proteomes" id="UP000229498"/>
    </source>
</evidence>
<dbReference type="PRINTS" id="PR00081">
    <property type="entry name" value="GDHRDH"/>
</dbReference>
<organism evidence="2 3">
    <name type="scientific">Minwuia thermotolerans</name>
    <dbReference type="NCBI Taxonomy" id="2056226"/>
    <lineage>
        <taxon>Bacteria</taxon>
        <taxon>Pseudomonadati</taxon>
        <taxon>Pseudomonadota</taxon>
        <taxon>Alphaproteobacteria</taxon>
        <taxon>Minwuiales</taxon>
        <taxon>Minwuiaceae</taxon>
        <taxon>Minwuia</taxon>
    </lineage>
</organism>
<dbReference type="AlphaFoldDB" id="A0A2M9FWT9"/>
<evidence type="ECO:0000313" key="2">
    <source>
        <dbReference type="EMBL" id="PJK27913.1"/>
    </source>
</evidence>
<dbReference type="EMBL" id="PHIG01000052">
    <property type="protein sequence ID" value="PJK27913.1"/>
    <property type="molecule type" value="Genomic_DNA"/>
</dbReference>
<dbReference type="GO" id="GO:0006633">
    <property type="term" value="P:fatty acid biosynthetic process"/>
    <property type="evidence" value="ECO:0007669"/>
    <property type="project" value="TreeGrafter"/>
</dbReference>
<dbReference type="SUPFAM" id="SSF51735">
    <property type="entry name" value="NAD(P)-binding Rossmann-fold domains"/>
    <property type="match status" value="1"/>
</dbReference>
<dbReference type="InterPro" id="IPR036291">
    <property type="entry name" value="NAD(P)-bd_dom_sf"/>
</dbReference>
<dbReference type="RefSeq" id="WP_109794565.1">
    <property type="nucleotide sequence ID" value="NZ_PHIG01000052.1"/>
</dbReference>
<comment type="caution">
    <text evidence="2">The sequence shown here is derived from an EMBL/GenBank/DDBJ whole genome shotgun (WGS) entry which is preliminary data.</text>
</comment>
<sequence>MQLKDKVAIIAGAGQTPGEGIGNGRATALAFAREGARLVLASRTRQSLEETRDMVRAEGFEAETIAADITRAEDCAAMAARAMERFGRIDVLHNNAAVGAFEGDTVKIDPAEWRRVLDINLTGAVLASRAVLPAMRAQQAGCITHVGSIAAVASYPIIAYKASKAALNEFTRWLAFENAKYNIRCNVLQLGLIDTPLAIEGYHAASGAPREELRRQRAAQVPMGRMGTAWESAAVAVFLASDAASYVSGAILPVDGAIATKVG</sequence>
<dbReference type="PRINTS" id="PR00080">
    <property type="entry name" value="SDRFAMILY"/>
</dbReference>
<dbReference type="GO" id="GO:0016616">
    <property type="term" value="F:oxidoreductase activity, acting on the CH-OH group of donors, NAD or NADP as acceptor"/>
    <property type="evidence" value="ECO:0007669"/>
    <property type="project" value="TreeGrafter"/>
</dbReference>
<evidence type="ECO:0000256" key="1">
    <source>
        <dbReference type="ARBA" id="ARBA00006484"/>
    </source>
</evidence>
<accession>A0A2M9FWT9</accession>
<dbReference type="CDD" id="cd05233">
    <property type="entry name" value="SDR_c"/>
    <property type="match status" value="1"/>
</dbReference>